<dbReference type="InterPro" id="IPR041678">
    <property type="entry name" value="TetR_C_16"/>
</dbReference>
<organism evidence="5 6">
    <name type="scientific">Krasilnikoviella flava</name>
    <dbReference type="NCBI Taxonomy" id="526729"/>
    <lineage>
        <taxon>Bacteria</taxon>
        <taxon>Bacillati</taxon>
        <taxon>Actinomycetota</taxon>
        <taxon>Actinomycetes</taxon>
        <taxon>Micrococcales</taxon>
        <taxon>Promicromonosporaceae</taxon>
        <taxon>Krasilnikoviella</taxon>
    </lineage>
</organism>
<accession>A0A1T5J5J1</accession>
<dbReference type="EMBL" id="FUZQ01000002">
    <property type="protein sequence ID" value="SKC46641.1"/>
    <property type="molecule type" value="Genomic_DNA"/>
</dbReference>
<evidence type="ECO:0000313" key="5">
    <source>
        <dbReference type="EMBL" id="SKC46641.1"/>
    </source>
</evidence>
<dbReference type="SUPFAM" id="SSF48498">
    <property type="entry name" value="Tetracyclin repressor-like, C-terminal domain"/>
    <property type="match status" value="1"/>
</dbReference>
<evidence type="ECO:0000256" key="3">
    <source>
        <dbReference type="SAM" id="MobiDB-lite"/>
    </source>
</evidence>
<dbReference type="PANTHER" id="PTHR30055">
    <property type="entry name" value="HTH-TYPE TRANSCRIPTIONAL REGULATOR RUTR"/>
    <property type="match status" value="1"/>
</dbReference>
<dbReference type="GO" id="GO:0000976">
    <property type="term" value="F:transcription cis-regulatory region binding"/>
    <property type="evidence" value="ECO:0007669"/>
    <property type="project" value="TreeGrafter"/>
</dbReference>
<evidence type="ECO:0000259" key="4">
    <source>
        <dbReference type="PROSITE" id="PS50977"/>
    </source>
</evidence>
<reference evidence="5 6" key="1">
    <citation type="submission" date="2017-02" db="EMBL/GenBank/DDBJ databases">
        <authorList>
            <person name="Peterson S.W."/>
        </authorList>
    </citation>
    <scope>NUCLEOTIDE SEQUENCE [LARGE SCALE GENOMIC DNA]</scope>
    <source>
        <strain evidence="5 6">DSM 21481</strain>
    </source>
</reference>
<feature type="DNA-binding region" description="H-T-H motif" evidence="2">
    <location>
        <begin position="49"/>
        <end position="68"/>
    </location>
</feature>
<dbReference type="PRINTS" id="PR00455">
    <property type="entry name" value="HTHTETR"/>
</dbReference>
<dbReference type="InterPro" id="IPR009057">
    <property type="entry name" value="Homeodomain-like_sf"/>
</dbReference>
<keyword evidence="6" id="KW-1185">Reference proteome</keyword>
<evidence type="ECO:0000256" key="1">
    <source>
        <dbReference type="ARBA" id="ARBA00023125"/>
    </source>
</evidence>
<dbReference type="InterPro" id="IPR001647">
    <property type="entry name" value="HTH_TetR"/>
</dbReference>
<name>A0A1T5J5J1_9MICO</name>
<dbReference type="PROSITE" id="PS50977">
    <property type="entry name" value="HTH_TETR_2"/>
    <property type="match status" value="1"/>
</dbReference>
<dbReference type="Pfam" id="PF00440">
    <property type="entry name" value="TetR_N"/>
    <property type="match status" value="1"/>
</dbReference>
<dbReference type="RefSeq" id="WP_245806949.1">
    <property type="nucleotide sequence ID" value="NZ_FUZQ01000002.1"/>
</dbReference>
<dbReference type="Gene3D" id="1.10.10.60">
    <property type="entry name" value="Homeodomain-like"/>
    <property type="match status" value="1"/>
</dbReference>
<protein>
    <submittedName>
        <fullName evidence="5">Transcriptional regulator, TetR family</fullName>
    </submittedName>
</protein>
<feature type="region of interest" description="Disordered" evidence="3">
    <location>
        <begin position="1"/>
        <end position="27"/>
    </location>
</feature>
<dbReference type="AlphaFoldDB" id="A0A1T5J5J1"/>
<dbReference type="PANTHER" id="PTHR30055:SF235">
    <property type="entry name" value="TRANSCRIPTIONAL REGULATORY PROTEIN"/>
    <property type="match status" value="1"/>
</dbReference>
<sequence length="227" mass="24233">MTGGRVDDRADGPVGTARRGRRPAGQDTRELVLAGAREEFRERGYEAASVRSVARRAGVDPGTVRHWFGDKTHLFTASLGLVDVDPAAIVRAAAEGPVESLGERLVRAVVDVWDTDYGETVRLVIPAVMADPGLRALLPQFLGAELLGPIVRRLDVEDAHLRTALVASQMAGVLMTRYLVPIEPLASQPPARVAALVGPTVQRYLTGDLPAGIAPGAREEQNSPHGE</sequence>
<gene>
    <name evidence="5" type="ORF">SAMN04324258_1057</name>
</gene>
<dbReference type="Gene3D" id="1.10.357.10">
    <property type="entry name" value="Tetracycline Repressor, domain 2"/>
    <property type="match status" value="1"/>
</dbReference>
<feature type="domain" description="HTH tetR-type" evidence="4">
    <location>
        <begin position="26"/>
        <end position="86"/>
    </location>
</feature>
<dbReference type="GO" id="GO:0003700">
    <property type="term" value="F:DNA-binding transcription factor activity"/>
    <property type="evidence" value="ECO:0007669"/>
    <property type="project" value="TreeGrafter"/>
</dbReference>
<evidence type="ECO:0000256" key="2">
    <source>
        <dbReference type="PROSITE-ProRule" id="PRU00335"/>
    </source>
</evidence>
<proteinExistence type="predicted"/>
<feature type="compositionally biased region" description="Basic and acidic residues" evidence="3">
    <location>
        <begin position="1"/>
        <end position="11"/>
    </location>
</feature>
<evidence type="ECO:0000313" key="6">
    <source>
        <dbReference type="Proteomes" id="UP000189777"/>
    </source>
</evidence>
<dbReference type="InterPro" id="IPR036271">
    <property type="entry name" value="Tet_transcr_reg_TetR-rel_C_sf"/>
</dbReference>
<keyword evidence="1 2" id="KW-0238">DNA-binding</keyword>
<dbReference type="Proteomes" id="UP000189777">
    <property type="component" value="Unassembled WGS sequence"/>
</dbReference>
<dbReference type="Pfam" id="PF17920">
    <property type="entry name" value="TetR_C_16"/>
    <property type="match status" value="1"/>
</dbReference>
<dbReference type="STRING" id="526729.SAMN04324258_1057"/>
<dbReference type="InterPro" id="IPR050109">
    <property type="entry name" value="HTH-type_TetR-like_transc_reg"/>
</dbReference>
<dbReference type="SUPFAM" id="SSF46689">
    <property type="entry name" value="Homeodomain-like"/>
    <property type="match status" value="1"/>
</dbReference>